<feature type="transmembrane region" description="Helical" evidence="1">
    <location>
        <begin position="87"/>
        <end position="105"/>
    </location>
</feature>
<keyword evidence="1" id="KW-0812">Transmembrane</keyword>
<dbReference type="Pfam" id="PF02517">
    <property type="entry name" value="Rce1-like"/>
    <property type="match status" value="1"/>
</dbReference>
<name>A0A9D2I657_9FIRM</name>
<evidence type="ECO:0000313" key="3">
    <source>
        <dbReference type="EMBL" id="HJA93070.1"/>
    </source>
</evidence>
<evidence type="ECO:0000313" key="4">
    <source>
        <dbReference type="Proteomes" id="UP000886858"/>
    </source>
</evidence>
<keyword evidence="3" id="KW-0482">Metalloprotease</keyword>
<sequence length="211" mass="23649">MQLIVSSISTSIVNLIVFSLIPFVWWFFRHRKETGFFSWIGFYRPRLKSRWPVLIIFAVIYWFFYNFDYTRLIDPETLAYLESSENVSANAFAGLGAAAILPALIKNFIANGVAEEILYRGFLCRRFCGKLGKTGGIVLQAVLFGLMHNALFLLAGLDVGLWYHALMFLFTGAGALLLGWLNEKIYNGSIIPGILLHGAGNFISSMLVAFG</sequence>
<feature type="transmembrane region" description="Helical" evidence="1">
    <location>
        <begin position="135"/>
        <end position="155"/>
    </location>
</feature>
<keyword evidence="3" id="KW-0378">Hydrolase</keyword>
<dbReference type="InterPro" id="IPR003675">
    <property type="entry name" value="Rce1/LyrA-like_dom"/>
</dbReference>
<reference evidence="3" key="1">
    <citation type="journal article" date="2021" name="PeerJ">
        <title>Extensive microbial diversity within the chicken gut microbiome revealed by metagenomics and culture.</title>
        <authorList>
            <person name="Gilroy R."/>
            <person name="Ravi A."/>
            <person name="Getino M."/>
            <person name="Pursley I."/>
            <person name="Horton D.L."/>
            <person name="Alikhan N.F."/>
            <person name="Baker D."/>
            <person name="Gharbi K."/>
            <person name="Hall N."/>
            <person name="Watson M."/>
            <person name="Adriaenssens E.M."/>
            <person name="Foster-Nyarko E."/>
            <person name="Jarju S."/>
            <person name="Secka A."/>
            <person name="Antonio M."/>
            <person name="Oren A."/>
            <person name="Chaudhuri R.R."/>
            <person name="La Ragione R."/>
            <person name="Hildebrand F."/>
            <person name="Pallen M.J."/>
        </authorList>
    </citation>
    <scope>NUCLEOTIDE SEQUENCE</scope>
    <source>
        <strain evidence="3">CHK179-7159</strain>
    </source>
</reference>
<dbReference type="GO" id="GO:0004175">
    <property type="term" value="F:endopeptidase activity"/>
    <property type="evidence" value="ECO:0007669"/>
    <property type="project" value="UniProtKB-ARBA"/>
</dbReference>
<accession>A0A9D2I657</accession>
<proteinExistence type="predicted"/>
<keyword evidence="1" id="KW-0472">Membrane</keyword>
<evidence type="ECO:0000259" key="2">
    <source>
        <dbReference type="Pfam" id="PF02517"/>
    </source>
</evidence>
<dbReference type="GO" id="GO:0008237">
    <property type="term" value="F:metallopeptidase activity"/>
    <property type="evidence" value="ECO:0007669"/>
    <property type="project" value="UniProtKB-KW"/>
</dbReference>
<keyword evidence="1" id="KW-1133">Transmembrane helix</keyword>
<feature type="domain" description="CAAX prenyl protease 2/Lysostaphin resistance protein A-like" evidence="2">
    <location>
        <begin position="100"/>
        <end position="203"/>
    </location>
</feature>
<protein>
    <submittedName>
        <fullName evidence="3">CPBP family intramembrane metalloprotease</fullName>
    </submittedName>
</protein>
<comment type="caution">
    <text evidence="3">The sequence shown here is derived from an EMBL/GenBank/DDBJ whole genome shotgun (WGS) entry which is preliminary data.</text>
</comment>
<organism evidence="3 4">
    <name type="scientific">Candidatus Eisenbergiella merdipullorum</name>
    <dbReference type="NCBI Taxonomy" id="2838553"/>
    <lineage>
        <taxon>Bacteria</taxon>
        <taxon>Bacillati</taxon>
        <taxon>Bacillota</taxon>
        <taxon>Clostridia</taxon>
        <taxon>Lachnospirales</taxon>
        <taxon>Lachnospiraceae</taxon>
        <taxon>Eisenbergiella</taxon>
    </lineage>
</organism>
<dbReference type="Proteomes" id="UP000886858">
    <property type="component" value="Unassembled WGS sequence"/>
</dbReference>
<keyword evidence="3" id="KW-0645">Protease</keyword>
<feature type="transmembrane region" description="Helical" evidence="1">
    <location>
        <begin position="6"/>
        <end position="28"/>
    </location>
</feature>
<dbReference type="EMBL" id="DWYY01000087">
    <property type="protein sequence ID" value="HJA93070.1"/>
    <property type="molecule type" value="Genomic_DNA"/>
</dbReference>
<feature type="transmembrane region" description="Helical" evidence="1">
    <location>
        <begin position="193"/>
        <end position="210"/>
    </location>
</feature>
<feature type="transmembrane region" description="Helical" evidence="1">
    <location>
        <begin position="161"/>
        <end position="181"/>
    </location>
</feature>
<reference evidence="3" key="2">
    <citation type="submission" date="2021-04" db="EMBL/GenBank/DDBJ databases">
        <authorList>
            <person name="Gilroy R."/>
        </authorList>
    </citation>
    <scope>NUCLEOTIDE SEQUENCE</scope>
    <source>
        <strain evidence="3">CHK179-7159</strain>
    </source>
</reference>
<dbReference type="GO" id="GO:0080120">
    <property type="term" value="P:CAAX-box protein maturation"/>
    <property type="evidence" value="ECO:0007669"/>
    <property type="project" value="UniProtKB-ARBA"/>
</dbReference>
<gene>
    <name evidence="3" type="ORF">H9717_08155</name>
</gene>
<evidence type="ECO:0000256" key="1">
    <source>
        <dbReference type="SAM" id="Phobius"/>
    </source>
</evidence>
<dbReference type="AlphaFoldDB" id="A0A9D2I657"/>
<feature type="transmembrane region" description="Helical" evidence="1">
    <location>
        <begin position="49"/>
        <end position="67"/>
    </location>
</feature>